<feature type="site" description="Participates in a stacking interaction with the thymidine ring of dTDP-4-oxo-6-deoxyglucose" evidence="2">
    <location>
        <position position="125"/>
    </location>
</feature>
<evidence type="ECO:0000313" key="4">
    <source>
        <dbReference type="Proteomes" id="UP000233654"/>
    </source>
</evidence>
<accession>A0A2N3G7S8</accession>
<dbReference type="AlphaFoldDB" id="A0A2N3G7S8"/>
<dbReference type="InterPro" id="IPR011051">
    <property type="entry name" value="RmlC_Cupin_sf"/>
</dbReference>
<dbReference type="InterPro" id="IPR014710">
    <property type="entry name" value="RmlC-like_jellyroll"/>
</dbReference>
<comment type="caution">
    <text evidence="3">The sequence shown here is derived from an EMBL/GenBank/DDBJ whole genome shotgun (WGS) entry which is preliminary data.</text>
</comment>
<comment type="similarity">
    <text evidence="1">Belongs to the dTDP-4-dehydrorhamnose 3,5-epimerase family.</text>
</comment>
<dbReference type="EMBL" id="PHEX01000009">
    <property type="protein sequence ID" value="PKQ28644.1"/>
    <property type="molecule type" value="Genomic_DNA"/>
</dbReference>
<dbReference type="PANTHER" id="PTHR21047:SF2">
    <property type="entry name" value="THYMIDINE DIPHOSPHO-4-KETO-RHAMNOSE 3,5-EPIMERASE"/>
    <property type="match status" value="1"/>
</dbReference>
<evidence type="ECO:0000313" key="3">
    <source>
        <dbReference type="EMBL" id="PKQ28644.1"/>
    </source>
</evidence>
<dbReference type="SUPFAM" id="SSF51182">
    <property type="entry name" value="RmlC-like cupins"/>
    <property type="match status" value="1"/>
</dbReference>
<gene>
    <name evidence="3" type="ORF">CVT63_01655</name>
</gene>
<dbReference type="InterPro" id="IPR000888">
    <property type="entry name" value="RmlC-like"/>
</dbReference>
<dbReference type="Proteomes" id="UP000233654">
    <property type="component" value="Unassembled WGS sequence"/>
</dbReference>
<protein>
    <submittedName>
        <fullName evidence="3">dTDP-4-dehydrorhamnose 3,5-epimerase</fullName>
    </submittedName>
</protein>
<dbReference type="Pfam" id="PF00908">
    <property type="entry name" value="dTDP_sugar_isom"/>
    <property type="match status" value="1"/>
</dbReference>
<dbReference type="Gene3D" id="2.60.120.10">
    <property type="entry name" value="Jelly Rolls"/>
    <property type="match status" value="1"/>
</dbReference>
<evidence type="ECO:0000256" key="1">
    <source>
        <dbReference type="ARBA" id="ARBA00010154"/>
    </source>
</evidence>
<name>A0A2N3G7S8_9ACTN</name>
<dbReference type="GO" id="GO:0005829">
    <property type="term" value="C:cytosol"/>
    <property type="evidence" value="ECO:0007669"/>
    <property type="project" value="TreeGrafter"/>
</dbReference>
<reference evidence="3 4" key="1">
    <citation type="journal article" date="2017" name="ISME J.">
        <title>Potential for microbial H2 and metal transformations associated with novel bacteria and archaea in deep terrestrial subsurface sediments.</title>
        <authorList>
            <person name="Hernsdorf A.W."/>
            <person name="Amano Y."/>
            <person name="Miyakawa K."/>
            <person name="Ise K."/>
            <person name="Suzuki Y."/>
            <person name="Anantharaman K."/>
            <person name="Probst A."/>
            <person name="Burstein D."/>
            <person name="Thomas B.C."/>
            <person name="Banfield J.F."/>
        </authorList>
    </citation>
    <scope>NUCLEOTIDE SEQUENCE [LARGE SCALE GENOMIC DNA]</scope>
    <source>
        <strain evidence="3">HGW-Actinobacteria-3</strain>
    </source>
</reference>
<proteinExistence type="inferred from homology"/>
<dbReference type="GO" id="GO:0000271">
    <property type="term" value="P:polysaccharide biosynthetic process"/>
    <property type="evidence" value="ECO:0007669"/>
    <property type="project" value="TreeGrafter"/>
</dbReference>
<evidence type="ECO:0000256" key="2">
    <source>
        <dbReference type="PIRSR" id="PIRSR600888-3"/>
    </source>
</evidence>
<dbReference type="GO" id="GO:0008830">
    <property type="term" value="F:dTDP-4-dehydrorhamnose 3,5-epimerase activity"/>
    <property type="evidence" value="ECO:0007669"/>
    <property type="project" value="InterPro"/>
</dbReference>
<organism evidence="3 4">
    <name type="scientific">Candidatus Anoxymicrobium japonicum</name>
    <dbReference type="NCBI Taxonomy" id="2013648"/>
    <lineage>
        <taxon>Bacteria</taxon>
        <taxon>Bacillati</taxon>
        <taxon>Actinomycetota</taxon>
        <taxon>Candidatus Geothermincolia</taxon>
        <taxon>Candidatus Geothermincolales</taxon>
        <taxon>Candidatus Anoxymicrobiaceae</taxon>
        <taxon>Candidatus Anoxymicrobium</taxon>
    </lineage>
</organism>
<sequence length="151" mass="17593">MIDGVVIKQLKVIPDERGRLTEMLRSDDEVFERFGQAYVTTTYPGVIKAWHMHHRQNDNVVCVRGMIKLGLYDGRVSSPTRGEVQEIFLGEHRPVLVHIPKEVYHGWKCVSENEAFIVNMSTELYDYDDPDEQRLPYDTDQIPYDWSVKHG</sequence>
<dbReference type="PANTHER" id="PTHR21047">
    <property type="entry name" value="DTDP-6-DEOXY-D-GLUCOSE-3,5 EPIMERASE"/>
    <property type="match status" value="1"/>
</dbReference>